<keyword evidence="4" id="KW-1185">Reference proteome</keyword>
<feature type="compositionally biased region" description="Basic residues" evidence="1">
    <location>
        <begin position="86"/>
        <end position="97"/>
    </location>
</feature>
<gene>
    <name evidence="3" type="ORF">JO379_003936</name>
</gene>
<evidence type="ECO:0000313" key="4">
    <source>
        <dbReference type="Proteomes" id="UP001519291"/>
    </source>
</evidence>
<feature type="transmembrane region" description="Helical" evidence="2">
    <location>
        <begin position="6"/>
        <end position="30"/>
    </location>
</feature>
<reference evidence="3 4" key="1">
    <citation type="submission" date="2021-03" db="EMBL/GenBank/DDBJ databases">
        <title>Sequencing the genomes of 1000 actinobacteria strains.</title>
        <authorList>
            <person name="Klenk H.-P."/>
        </authorList>
    </citation>
    <scope>NUCLEOTIDE SEQUENCE [LARGE SCALE GENOMIC DNA]</scope>
    <source>
        <strain evidence="3 4">DSM 41480</strain>
    </source>
</reference>
<evidence type="ECO:0000256" key="2">
    <source>
        <dbReference type="SAM" id="Phobius"/>
    </source>
</evidence>
<organism evidence="3 4">
    <name type="scientific">Streptomyces syringium</name>
    <dbReference type="NCBI Taxonomy" id="76729"/>
    <lineage>
        <taxon>Bacteria</taxon>
        <taxon>Bacillati</taxon>
        <taxon>Actinomycetota</taxon>
        <taxon>Actinomycetes</taxon>
        <taxon>Kitasatosporales</taxon>
        <taxon>Streptomycetaceae</taxon>
        <taxon>Streptomyces</taxon>
    </lineage>
</organism>
<protein>
    <recommendedName>
        <fullName evidence="5">Secreted protein</fullName>
    </recommendedName>
</protein>
<proteinExistence type="predicted"/>
<accession>A0ABS4Y6Q8</accession>
<dbReference type="Proteomes" id="UP001519291">
    <property type="component" value="Unassembled WGS sequence"/>
</dbReference>
<evidence type="ECO:0008006" key="5">
    <source>
        <dbReference type="Google" id="ProtNLM"/>
    </source>
</evidence>
<feature type="compositionally biased region" description="Basic and acidic residues" evidence="1">
    <location>
        <begin position="99"/>
        <end position="108"/>
    </location>
</feature>
<keyword evidence="2" id="KW-0472">Membrane</keyword>
<dbReference type="EMBL" id="JAGIOH010000001">
    <property type="protein sequence ID" value="MBP2404467.1"/>
    <property type="molecule type" value="Genomic_DNA"/>
</dbReference>
<sequence length="117" mass="12808">MLVGDAWPVVIGALVLALIVSGLGLLSMWWSTPNPHRALMPPPTDVPGVRYRCWCHNEPIEVLVVPRDAVVQLPSGQHAQPSVRATVRHRVRPRSSSRTRSDGRKEGEIPPAPVLTS</sequence>
<comment type="caution">
    <text evidence="3">The sequence shown here is derived from an EMBL/GenBank/DDBJ whole genome shotgun (WGS) entry which is preliminary data.</text>
</comment>
<name>A0ABS4Y6Q8_9ACTN</name>
<evidence type="ECO:0000313" key="3">
    <source>
        <dbReference type="EMBL" id="MBP2404467.1"/>
    </source>
</evidence>
<evidence type="ECO:0000256" key="1">
    <source>
        <dbReference type="SAM" id="MobiDB-lite"/>
    </source>
</evidence>
<feature type="region of interest" description="Disordered" evidence="1">
    <location>
        <begin position="75"/>
        <end position="117"/>
    </location>
</feature>
<keyword evidence="2" id="KW-1133">Transmembrane helix</keyword>
<keyword evidence="2" id="KW-0812">Transmembrane</keyword>